<proteinExistence type="predicted"/>
<evidence type="ECO:0000313" key="2">
    <source>
        <dbReference type="EMBL" id="AWM36694.1"/>
    </source>
</evidence>
<dbReference type="Proteomes" id="UP000245802">
    <property type="component" value="Chromosome"/>
</dbReference>
<feature type="signal peptide" evidence="1">
    <location>
        <begin position="1"/>
        <end position="26"/>
    </location>
</feature>
<protein>
    <recommendedName>
        <fullName evidence="4">TIGR03000 domain-containing protein</fullName>
    </recommendedName>
</protein>
<sequence>MKLLRSFTIAASVALALAATANLAPAGDKPCHGCGHTGLARFSGLGGGLGGVPPRTVFGGGGHKNLPVFQAAPWYNYWPYDAHFLTPAPVGGAFYGPPATGNFPVNPYFPAAGYGPSGYGFAPAAPALPQAMPGK</sequence>
<evidence type="ECO:0008006" key="4">
    <source>
        <dbReference type="Google" id="ProtNLM"/>
    </source>
</evidence>
<dbReference type="RefSeq" id="WP_010051178.1">
    <property type="nucleotide sequence ID" value="NZ_CP025958.1"/>
</dbReference>
<name>A0A2Z3H514_9BACT</name>
<gene>
    <name evidence="2" type="ORF">C1280_06445</name>
</gene>
<keyword evidence="1" id="KW-0732">Signal</keyword>
<dbReference type="AlphaFoldDB" id="A0A2Z3H514"/>
<organism evidence="2 3">
    <name type="scientific">Gemmata obscuriglobus</name>
    <dbReference type="NCBI Taxonomy" id="114"/>
    <lineage>
        <taxon>Bacteria</taxon>
        <taxon>Pseudomonadati</taxon>
        <taxon>Planctomycetota</taxon>
        <taxon>Planctomycetia</taxon>
        <taxon>Gemmatales</taxon>
        <taxon>Gemmataceae</taxon>
        <taxon>Gemmata</taxon>
    </lineage>
</organism>
<keyword evidence="3" id="KW-1185">Reference proteome</keyword>
<accession>A0A2Z3H514</accession>
<reference evidence="2 3" key="1">
    <citation type="submission" date="2018-01" db="EMBL/GenBank/DDBJ databases">
        <title>G. obscuriglobus.</title>
        <authorList>
            <person name="Franke J."/>
            <person name="Blomberg W."/>
            <person name="Selmecki A."/>
        </authorList>
    </citation>
    <scope>NUCLEOTIDE SEQUENCE [LARGE SCALE GENOMIC DNA]</scope>
    <source>
        <strain evidence="2 3">DSM 5831</strain>
    </source>
</reference>
<feature type="chain" id="PRO_5016448541" description="TIGR03000 domain-containing protein" evidence="1">
    <location>
        <begin position="27"/>
        <end position="135"/>
    </location>
</feature>
<evidence type="ECO:0000313" key="3">
    <source>
        <dbReference type="Proteomes" id="UP000245802"/>
    </source>
</evidence>
<evidence type="ECO:0000256" key="1">
    <source>
        <dbReference type="SAM" id="SignalP"/>
    </source>
</evidence>
<dbReference type="EMBL" id="CP025958">
    <property type="protein sequence ID" value="AWM36694.1"/>
    <property type="molecule type" value="Genomic_DNA"/>
</dbReference>
<dbReference type="KEGG" id="gog:C1280_06445"/>
<dbReference type="OrthoDB" id="291918at2"/>